<evidence type="ECO:0000313" key="9">
    <source>
        <dbReference type="EMBL" id="RKN44082.1"/>
    </source>
</evidence>
<accession>A0A3A9Z6J4</accession>
<keyword evidence="10" id="KW-1185">Reference proteome</keyword>
<evidence type="ECO:0000256" key="4">
    <source>
        <dbReference type="ARBA" id="ARBA00023239"/>
    </source>
</evidence>
<dbReference type="EC" id="4.2.1.41" evidence="5"/>
<evidence type="ECO:0000256" key="8">
    <source>
        <dbReference type="PIRSR" id="PIRSR001365-2"/>
    </source>
</evidence>
<gene>
    <name evidence="9" type="ORF">D7294_09350</name>
</gene>
<dbReference type="GO" id="GO:0008840">
    <property type="term" value="F:4-hydroxy-tetrahydrodipicolinate synthase activity"/>
    <property type="evidence" value="ECO:0007669"/>
    <property type="project" value="TreeGrafter"/>
</dbReference>
<dbReference type="UniPathway" id="UPA00564">
    <property type="reaction ID" value="UER00628"/>
</dbReference>
<comment type="caution">
    <text evidence="9">The sequence shown here is derived from an EMBL/GenBank/DDBJ whole genome shotgun (WGS) entry which is preliminary data.</text>
</comment>
<evidence type="ECO:0000256" key="2">
    <source>
        <dbReference type="ARBA" id="ARBA00004983"/>
    </source>
</evidence>
<dbReference type="PANTHER" id="PTHR12128">
    <property type="entry name" value="DIHYDRODIPICOLINATE SYNTHASE"/>
    <property type="match status" value="1"/>
</dbReference>
<dbReference type="InterPro" id="IPR002220">
    <property type="entry name" value="DapA-like"/>
</dbReference>
<evidence type="ECO:0000256" key="6">
    <source>
        <dbReference type="PIRNR" id="PIRNR001365"/>
    </source>
</evidence>
<dbReference type="Gene3D" id="3.20.20.70">
    <property type="entry name" value="Aldolase class I"/>
    <property type="match status" value="1"/>
</dbReference>
<dbReference type="AlphaFoldDB" id="A0A3A9Z6J4"/>
<dbReference type="PIRSF" id="PIRSF001365">
    <property type="entry name" value="DHDPS"/>
    <property type="match status" value="1"/>
</dbReference>
<dbReference type="SMART" id="SM01130">
    <property type="entry name" value="DHDPS"/>
    <property type="match status" value="1"/>
</dbReference>
<sequence length="301" mass="31567">MQFNGILFFPVTPFGRDGAVEEELLARHIGRGVEAGAGGVFVACGTGEFHALTVAELETCARVAVRTTAGRVPVVAAAGGPLPLVREQTERLAAAGVDGVLLLPPYLVDAPQSGLVDYVRAVTSATQLPVIVYQRANVVPTPATAAEIAALPGVAGLKDGVGDIELMHRTVRAVRQTSGPGFQFFNGLPTAEMTVHAYRGIGISLYSSAVFAFAPEIALAFHGAVSRGDEETAGLLLDEFYAPFVELRRQRPGYAVSLVKAGVRLRGLDAGGVRAPLVDPTGEHLDRLRTLLDHGLELVAA</sequence>
<dbReference type="OrthoDB" id="8995637at2"/>
<evidence type="ECO:0000256" key="3">
    <source>
        <dbReference type="ARBA" id="ARBA00007592"/>
    </source>
</evidence>
<feature type="active site" description="Schiff-base intermediate with substrate" evidence="7">
    <location>
        <position position="158"/>
    </location>
</feature>
<dbReference type="GO" id="GO:0047448">
    <property type="term" value="F:5-dehydro-4-deoxyglucarate dehydratase activity"/>
    <property type="evidence" value="ECO:0007669"/>
    <property type="project" value="UniProtKB-UniRule"/>
</dbReference>
<dbReference type="NCBIfam" id="NF002958">
    <property type="entry name" value="PRK03620.1"/>
    <property type="match status" value="1"/>
</dbReference>
<feature type="active site" description="Proton donor/acceptor" evidence="7">
    <location>
        <position position="133"/>
    </location>
</feature>
<dbReference type="HAMAP" id="MF_00694">
    <property type="entry name" value="KDGDH"/>
    <property type="match status" value="1"/>
</dbReference>
<evidence type="ECO:0000256" key="5">
    <source>
        <dbReference type="HAMAP-Rule" id="MF_00694"/>
    </source>
</evidence>
<dbReference type="RefSeq" id="WP_120677919.1">
    <property type="nucleotide sequence ID" value="NZ_RBAL01000004.1"/>
</dbReference>
<organism evidence="9 10">
    <name type="scientific">Streptomyces hoynatensis</name>
    <dbReference type="NCBI Taxonomy" id="1141874"/>
    <lineage>
        <taxon>Bacteria</taxon>
        <taxon>Bacillati</taxon>
        <taxon>Actinomycetota</taxon>
        <taxon>Actinomycetes</taxon>
        <taxon>Kitasatosporales</taxon>
        <taxon>Streptomycetaceae</taxon>
        <taxon>Streptomyces</taxon>
    </lineage>
</organism>
<comment type="catalytic activity">
    <reaction evidence="1 5">
        <text>5-dehydro-4-deoxy-D-glucarate + H(+) = 2,5-dioxopentanoate + CO2 + H2O</text>
        <dbReference type="Rhea" id="RHEA:24608"/>
        <dbReference type="ChEBI" id="CHEBI:15377"/>
        <dbReference type="ChEBI" id="CHEBI:15378"/>
        <dbReference type="ChEBI" id="CHEBI:16526"/>
        <dbReference type="ChEBI" id="CHEBI:42819"/>
        <dbReference type="ChEBI" id="CHEBI:58136"/>
        <dbReference type="EC" id="4.2.1.41"/>
    </reaction>
</comment>
<comment type="pathway">
    <text evidence="2 5">Carbohydrate acid metabolism; D-glucarate degradation; 2,5-dioxopentanoate from D-glucarate: step 2/2.</text>
</comment>
<comment type="similarity">
    <text evidence="3 5 6">Belongs to the DapA family.</text>
</comment>
<dbReference type="Proteomes" id="UP000272474">
    <property type="component" value="Unassembled WGS sequence"/>
</dbReference>
<feature type="binding site" evidence="8">
    <location>
        <position position="46"/>
    </location>
    <ligand>
        <name>pyruvate</name>
        <dbReference type="ChEBI" id="CHEBI:15361"/>
    </ligand>
</feature>
<dbReference type="PANTHER" id="PTHR12128:SF19">
    <property type="entry name" value="5-DEHYDRO-4-DEOXYGLUCARATE DEHYDRATASE 2-RELATED"/>
    <property type="match status" value="1"/>
</dbReference>
<name>A0A3A9Z6J4_9ACTN</name>
<evidence type="ECO:0000313" key="10">
    <source>
        <dbReference type="Proteomes" id="UP000272474"/>
    </source>
</evidence>
<dbReference type="EMBL" id="RBAL01000004">
    <property type="protein sequence ID" value="RKN44082.1"/>
    <property type="molecule type" value="Genomic_DNA"/>
</dbReference>
<dbReference type="Pfam" id="PF00701">
    <property type="entry name" value="DHDPS"/>
    <property type="match status" value="1"/>
</dbReference>
<dbReference type="GO" id="GO:0042838">
    <property type="term" value="P:D-glucarate catabolic process"/>
    <property type="evidence" value="ECO:0007669"/>
    <property type="project" value="UniProtKB-UniRule"/>
</dbReference>
<dbReference type="InterPro" id="IPR017655">
    <property type="entry name" value="Dehydro-deoxyglucarate_dehyd"/>
</dbReference>
<evidence type="ECO:0000256" key="7">
    <source>
        <dbReference type="PIRSR" id="PIRSR001365-1"/>
    </source>
</evidence>
<protein>
    <recommendedName>
        <fullName evidence="5">Probable 5-dehydro-4-deoxyglucarate dehydratase</fullName>
        <ecNumber evidence="5">4.2.1.41</ecNumber>
    </recommendedName>
    <alternativeName>
        <fullName evidence="5">5-keto-4-deoxy-glucarate dehydratase</fullName>
        <shortName evidence="5">KDGDH</shortName>
    </alternativeName>
</protein>
<evidence type="ECO:0000256" key="1">
    <source>
        <dbReference type="ARBA" id="ARBA00001446"/>
    </source>
</evidence>
<dbReference type="InterPro" id="IPR013785">
    <property type="entry name" value="Aldolase_TIM"/>
</dbReference>
<dbReference type="SUPFAM" id="SSF51569">
    <property type="entry name" value="Aldolase"/>
    <property type="match status" value="1"/>
</dbReference>
<reference evidence="9 10" key="1">
    <citation type="journal article" date="2014" name="Int. J. Syst. Evol. Microbiol.">
        <title>Streptomyces hoynatensis sp. nov., isolated from deep marine sediment.</title>
        <authorList>
            <person name="Veyisoglu A."/>
            <person name="Sahin N."/>
        </authorList>
    </citation>
    <scope>NUCLEOTIDE SEQUENCE [LARGE SCALE GENOMIC DNA]</scope>
    <source>
        <strain evidence="9 10">KCTC 29097</strain>
    </source>
</reference>
<keyword evidence="4 5" id="KW-0456">Lyase</keyword>
<proteinExistence type="inferred from homology"/>